<dbReference type="AlphaFoldDB" id="A0A0R1UE34"/>
<evidence type="ECO:0000313" key="3">
    <source>
        <dbReference type="EMBL" id="KRL89283.1"/>
    </source>
</evidence>
<dbReference type="SUPFAM" id="SSF53681">
    <property type="entry name" value="Aspartate/glutamate racemase"/>
    <property type="match status" value="2"/>
</dbReference>
<dbReference type="RefSeq" id="WP_057799371.1">
    <property type="nucleotide sequence ID" value="NZ_AZFM01000026.1"/>
</dbReference>
<dbReference type="InterPro" id="IPR004380">
    <property type="entry name" value="Asp_race"/>
</dbReference>
<evidence type="ECO:0000313" key="4">
    <source>
        <dbReference type="Proteomes" id="UP000051036"/>
    </source>
</evidence>
<organism evidence="3 4">
    <name type="scientific">Lactobacillus kalixensis DSM 16043</name>
    <dbReference type="NCBI Taxonomy" id="1423763"/>
    <lineage>
        <taxon>Bacteria</taxon>
        <taxon>Bacillati</taxon>
        <taxon>Bacillota</taxon>
        <taxon>Bacilli</taxon>
        <taxon>Lactobacillales</taxon>
        <taxon>Lactobacillaceae</taxon>
        <taxon>Lactobacillus</taxon>
    </lineage>
</organism>
<dbReference type="Gene3D" id="3.40.50.1860">
    <property type="match status" value="2"/>
</dbReference>
<dbReference type="InterPro" id="IPR001920">
    <property type="entry name" value="Asp/Glu_race"/>
</dbReference>
<dbReference type="PANTHER" id="PTHR21198:SF7">
    <property type="entry name" value="ASPARTATE-GLUTAMATE RACEMASE FAMILY"/>
    <property type="match status" value="1"/>
</dbReference>
<dbReference type="InterPro" id="IPR015942">
    <property type="entry name" value="Asp/Glu/hydantoin_racemase"/>
</dbReference>
<dbReference type="NCBIfam" id="TIGR00035">
    <property type="entry name" value="asp_race"/>
    <property type="match status" value="1"/>
</dbReference>
<dbReference type="PANTHER" id="PTHR21198">
    <property type="entry name" value="GLUTAMATE RACEMASE"/>
    <property type="match status" value="1"/>
</dbReference>
<gene>
    <name evidence="3" type="ORF">FC46_GL000900</name>
</gene>
<dbReference type="PATRIC" id="fig|1423763.3.peg.915"/>
<dbReference type="STRING" id="1423763.FC46_GL000900"/>
<comment type="similarity">
    <text evidence="1">Belongs to the aspartate/glutamate racemases family.</text>
</comment>
<proteinExistence type="inferred from homology"/>
<keyword evidence="2" id="KW-0413">Isomerase</keyword>
<name>A0A0R1UE34_9LACO</name>
<dbReference type="EMBL" id="AZFM01000026">
    <property type="protein sequence ID" value="KRL89283.1"/>
    <property type="molecule type" value="Genomic_DNA"/>
</dbReference>
<dbReference type="OrthoDB" id="9803739at2"/>
<accession>A0A0R1UE34</accession>
<dbReference type="GO" id="GO:0047661">
    <property type="term" value="F:amino-acid racemase activity"/>
    <property type="evidence" value="ECO:0007669"/>
    <property type="project" value="InterPro"/>
</dbReference>
<keyword evidence="4" id="KW-1185">Reference proteome</keyword>
<sequence length="249" mass="28386">MKNFFTVLGGMGTLATEGYVHLVNTRVKITKDQDYMNYILVNHATIPDRTTWIEDHSKPNPFDALKEDVLQQAQLGPDFFLMPCNTAHYWYDQLAALSDVPFLNMMEIAVHKFVDNYPGEDKLGLIATEGSIRDGLYVKYIKKVNKIPELGGPEIQPMVNQLIYGDIKDKGYVDTDLLHKILKIMRDKYGCKVVLLGCTELSLAYEDKPDPEFDVIDPQGIIADVSIELEEKIRKGMDPKEAVEKYMYK</sequence>
<dbReference type="Proteomes" id="UP000051036">
    <property type="component" value="Unassembled WGS sequence"/>
</dbReference>
<comment type="caution">
    <text evidence="3">The sequence shown here is derived from an EMBL/GenBank/DDBJ whole genome shotgun (WGS) entry which is preliminary data.</text>
</comment>
<evidence type="ECO:0000256" key="2">
    <source>
        <dbReference type="ARBA" id="ARBA00023235"/>
    </source>
</evidence>
<protein>
    <submittedName>
        <fullName evidence="3">Aspartate racemase</fullName>
    </submittedName>
</protein>
<evidence type="ECO:0000256" key="1">
    <source>
        <dbReference type="ARBA" id="ARBA00007847"/>
    </source>
</evidence>
<dbReference type="Pfam" id="PF01177">
    <property type="entry name" value="Asp_Glu_race"/>
    <property type="match status" value="1"/>
</dbReference>
<reference evidence="3 4" key="1">
    <citation type="journal article" date="2015" name="Genome Announc.">
        <title>Expanding the biotechnology potential of lactobacilli through comparative genomics of 213 strains and associated genera.</title>
        <authorList>
            <person name="Sun Z."/>
            <person name="Harris H.M."/>
            <person name="McCann A."/>
            <person name="Guo C."/>
            <person name="Argimon S."/>
            <person name="Zhang W."/>
            <person name="Yang X."/>
            <person name="Jeffery I.B."/>
            <person name="Cooney J.C."/>
            <person name="Kagawa T.F."/>
            <person name="Liu W."/>
            <person name="Song Y."/>
            <person name="Salvetti E."/>
            <person name="Wrobel A."/>
            <person name="Rasinkangas P."/>
            <person name="Parkhill J."/>
            <person name="Rea M.C."/>
            <person name="O'Sullivan O."/>
            <person name="Ritari J."/>
            <person name="Douillard F.P."/>
            <person name="Paul Ross R."/>
            <person name="Yang R."/>
            <person name="Briner A.E."/>
            <person name="Felis G.E."/>
            <person name="de Vos W.M."/>
            <person name="Barrangou R."/>
            <person name="Klaenhammer T.R."/>
            <person name="Caufield P.W."/>
            <person name="Cui Y."/>
            <person name="Zhang H."/>
            <person name="O'Toole P.W."/>
        </authorList>
    </citation>
    <scope>NUCLEOTIDE SEQUENCE [LARGE SCALE GENOMIC DNA]</scope>
    <source>
        <strain evidence="3 4">DSM 16043</strain>
    </source>
</reference>